<dbReference type="InterPro" id="IPR051930">
    <property type="entry name" value="FNR_type-1"/>
</dbReference>
<sequence length="289" mass="32540">MSDLTDMAIDKKATLTYVQLMKEDLAVFRLVPEDGVIPDYDAGQFITVGMPIPSEDNKLIRRAYSMASHPENKEFIELVIRWVRKPLPGRVTTALFNAGEGDEVSWIPPTGVALKISEKLADGSKDERRIVCVSGGTGIAPFMSFARHLHAIGDHREIINLHGSSYVDELSYKDELTALDQESLDRGSDKWNFKYRASISRPQEWFNRSWTGQTGRVEQFLKPENGAKSPLEELVGEKITPQNTIFYVCGWQGTVDGVLNYVRPLGFLLEKEKEKAKDGNYSVKFESYG</sequence>
<organism evidence="2">
    <name type="scientific">uncultured marine thaumarchaeote KM3_08_A11</name>
    <dbReference type="NCBI Taxonomy" id="1455977"/>
    <lineage>
        <taxon>Archaea</taxon>
        <taxon>Nitrososphaerota</taxon>
        <taxon>environmental samples</taxon>
    </lineage>
</organism>
<evidence type="ECO:0000259" key="1">
    <source>
        <dbReference type="PROSITE" id="PS51384"/>
    </source>
</evidence>
<dbReference type="PANTHER" id="PTHR47878:SF2">
    <property type="entry name" value="OXIDOREDUCTASE FAD_NAD(P)-BINDING DOMAIN PROTEIN"/>
    <property type="match status" value="1"/>
</dbReference>
<dbReference type="InterPro" id="IPR017938">
    <property type="entry name" value="Riboflavin_synthase-like_b-brl"/>
</dbReference>
<reference evidence="2" key="1">
    <citation type="journal article" date="2014" name="Genome Biol. Evol.">
        <title>Pangenome evidence for extensive interdomain horizontal transfer affecting lineage core and shell genes in uncultured planktonic thaumarchaeota and euryarchaeota.</title>
        <authorList>
            <person name="Deschamps P."/>
            <person name="Zivanovic Y."/>
            <person name="Moreira D."/>
            <person name="Rodriguez-Valera F."/>
            <person name="Lopez-Garcia P."/>
        </authorList>
    </citation>
    <scope>NUCLEOTIDE SEQUENCE</scope>
</reference>
<dbReference type="SUPFAM" id="SSF63380">
    <property type="entry name" value="Riboflavin synthase domain-like"/>
    <property type="match status" value="1"/>
</dbReference>
<protein>
    <submittedName>
        <fullName evidence="2">Oxidoreductase domain-containing protein (Fpr)</fullName>
        <ecNumber evidence="2">1.18.1.2</ecNumber>
    </submittedName>
</protein>
<dbReference type="GO" id="GO:0004324">
    <property type="term" value="F:ferredoxin-NADP+ reductase activity"/>
    <property type="evidence" value="ECO:0007669"/>
    <property type="project" value="UniProtKB-EC"/>
</dbReference>
<dbReference type="Pfam" id="PF00970">
    <property type="entry name" value="FAD_binding_6"/>
    <property type="match status" value="1"/>
</dbReference>
<dbReference type="InterPro" id="IPR001709">
    <property type="entry name" value="Flavoprot_Pyr_Nucl_cyt_Rdtase"/>
</dbReference>
<dbReference type="PRINTS" id="PR00371">
    <property type="entry name" value="FPNCR"/>
</dbReference>
<dbReference type="EMBL" id="KF900543">
    <property type="protein sequence ID" value="AIE98746.1"/>
    <property type="molecule type" value="Genomic_DNA"/>
</dbReference>
<dbReference type="InterPro" id="IPR001433">
    <property type="entry name" value="OxRdtase_FAD/NAD-bd"/>
</dbReference>
<evidence type="ECO:0000313" key="2">
    <source>
        <dbReference type="EMBL" id="AIE98746.1"/>
    </source>
</evidence>
<dbReference type="SUPFAM" id="SSF52343">
    <property type="entry name" value="Ferredoxin reductase-like, C-terminal NADP-linked domain"/>
    <property type="match status" value="1"/>
</dbReference>
<dbReference type="PROSITE" id="PS51384">
    <property type="entry name" value="FAD_FR"/>
    <property type="match status" value="1"/>
</dbReference>
<keyword evidence="2" id="KW-0560">Oxidoreductase</keyword>
<proteinExistence type="predicted"/>
<dbReference type="InterPro" id="IPR017927">
    <property type="entry name" value="FAD-bd_FR_type"/>
</dbReference>
<dbReference type="PANTHER" id="PTHR47878">
    <property type="entry name" value="OXIDOREDUCTASE FAD/NAD(P)-BINDING DOMAIN PROTEIN"/>
    <property type="match status" value="1"/>
</dbReference>
<dbReference type="Pfam" id="PF00175">
    <property type="entry name" value="NAD_binding_1"/>
    <property type="match status" value="1"/>
</dbReference>
<dbReference type="InterPro" id="IPR039261">
    <property type="entry name" value="FNR_nucleotide-bd"/>
</dbReference>
<accession>A0A075G9X4</accession>
<dbReference type="Gene3D" id="2.40.30.10">
    <property type="entry name" value="Translation factors"/>
    <property type="match status" value="1"/>
</dbReference>
<dbReference type="EC" id="1.18.1.2" evidence="2"/>
<gene>
    <name evidence="2" type="primary">fpr</name>
</gene>
<dbReference type="InterPro" id="IPR008333">
    <property type="entry name" value="Cbr1-like_FAD-bd_dom"/>
</dbReference>
<feature type="domain" description="FAD-binding FR-type" evidence="1">
    <location>
        <begin position="2"/>
        <end position="116"/>
    </location>
</feature>
<dbReference type="AlphaFoldDB" id="A0A075G9X4"/>
<dbReference type="Gene3D" id="3.40.50.80">
    <property type="entry name" value="Nucleotide-binding domain of ferredoxin-NADP reductase (FNR) module"/>
    <property type="match status" value="1"/>
</dbReference>
<name>A0A075G9X4_9ARCH</name>